<dbReference type="GO" id="GO:0030694">
    <property type="term" value="C:bacterial-type flagellum basal body, rod"/>
    <property type="evidence" value="ECO:0007669"/>
    <property type="project" value="UniProtKB-UniRule"/>
</dbReference>
<proteinExistence type="inferred from homology"/>
<feature type="domain" description="Flagellar basal-body/hook protein C-terminal" evidence="7">
    <location>
        <begin position="199"/>
        <end position="242"/>
    </location>
</feature>
<comment type="similarity">
    <text evidence="2 6">Belongs to the flagella basal body rod proteins family.</text>
</comment>
<dbReference type="PANTHER" id="PTHR30435">
    <property type="entry name" value="FLAGELLAR PROTEIN"/>
    <property type="match status" value="1"/>
</dbReference>
<feature type="domain" description="Flagellar hook protein FlgE/F/G-like D1" evidence="8">
    <location>
        <begin position="81"/>
        <end position="145"/>
    </location>
</feature>
<dbReference type="NCBIfam" id="TIGR03506">
    <property type="entry name" value="FlgEFG_subfam"/>
    <property type="match status" value="1"/>
</dbReference>
<dbReference type="InterPro" id="IPR053967">
    <property type="entry name" value="LlgE_F_G-like_D1"/>
</dbReference>
<dbReference type="InterPro" id="IPR020013">
    <property type="entry name" value="Flagellar_FlgE/F/G"/>
</dbReference>
<keyword evidence="10" id="KW-1185">Reference proteome</keyword>
<dbReference type="InterPro" id="IPR037925">
    <property type="entry name" value="FlgE/F/G-like"/>
</dbReference>
<evidence type="ECO:0000256" key="5">
    <source>
        <dbReference type="ARBA" id="ARBA00040228"/>
    </source>
</evidence>
<reference evidence="9 10" key="1">
    <citation type="journal article" date="2017" name="Environ. Microbiol.">
        <title>Genomic and physiological analyses of 'Reinekea forsetii' reveal a versatile opportunistic lifestyle during spring algae blooms.</title>
        <authorList>
            <person name="Avci B."/>
            <person name="Hahnke R.L."/>
            <person name="Chafee M."/>
            <person name="Fischer T."/>
            <person name="Gruber-Vodicka H."/>
            <person name="Tegetmeyer H.E."/>
            <person name="Harder J."/>
            <person name="Fuchs B.M."/>
            <person name="Amann R.I."/>
            <person name="Teeling H."/>
        </authorList>
    </citation>
    <scope>NUCLEOTIDE SEQUENCE [LARGE SCALE GENOMIC DNA]</scope>
    <source>
        <strain evidence="9 10">Hel1_31_D35</strain>
    </source>
</reference>
<dbReference type="InterPro" id="IPR010930">
    <property type="entry name" value="Flg_bb/hook_C_dom"/>
</dbReference>
<gene>
    <name evidence="9" type="primary">flgF</name>
    <name evidence="9" type="ORF">REIFOR_02132</name>
</gene>
<comment type="subcellular location">
    <subcellularLocation>
        <location evidence="1 6">Bacterial flagellum basal body</location>
    </subcellularLocation>
</comment>
<dbReference type="EMBL" id="CP011797">
    <property type="protein sequence ID" value="ATX77266.1"/>
    <property type="molecule type" value="Genomic_DNA"/>
</dbReference>
<keyword evidence="9" id="KW-0969">Cilium</keyword>
<sequence>MDRAVYIAMTGAKNNMLSQASHSNNLANARTFAFKSDFAQARAIPVWGEHHPSRAFALTERPASDFNDGTLIETGNDLDTALTGDGFFSVIDVQGQEAYSRRGDFSVSPLGELINGIGQSVIGEGGPIVLPPYEKVEIAGDGIISIRPAGAGPDEMIAIDVLKMVNPDLQNLAKGSDGLFRPLAGPAILPGDPVLTVVSGFVEASNVNPVSELTNILALNRQYETQVKMMKTAEDMSRAAERILQLS</sequence>
<evidence type="ECO:0000256" key="4">
    <source>
        <dbReference type="ARBA" id="ARBA00038560"/>
    </source>
</evidence>
<dbReference type="OrthoDB" id="9804559at2"/>
<dbReference type="Proteomes" id="UP000229757">
    <property type="component" value="Chromosome"/>
</dbReference>
<name>A0A2K8KXC0_9GAMM</name>
<dbReference type="KEGG" id="rfo:REIFOR_02132"/>
<evidence type="ECO:0000256" key="6">
    <source>
        <dbReference type="RuleBase" id="RU362116"/>
    </source>
</evidence>
<dbReference type="Pfam" id="PF06429">
    <property type="entry name" value="Flg_bbr_C"/>
    <property type="match status" value="1"/>
</dbReference>
<dbReference type="NCBIfam" id="NF009280">
    <property type="entry name" value="PRK12640.1"/>
    <property type="match status" value="1"/>
</dbReference>
<accession>A0A2K8KXC0</accession>
<evidence type="ECO:0000259" key="7">
    <source>
        <dbReference type="Pfam" id="PF06429"/>
    </source>
</evidence>
<dbReference type="RefSeq" id="WP_100257538.1">
    <property type="nucleotide sequence ID" value="NZ_CP011797.1"/>
</dbReference>
<comment type="subunit">
    <text evidence="4 6">The basal body constitutes a major portion of the flagellar organelle and consists of five rings (E,L,P,S, and M) mounted on a central rod. The rod consists of about 26 subunits of FlgG in the distal portion, and FlgB, FlgC and FlgF are thought to build up the proximal portion of the rod with about 6 subunits each.</text>
</comment>
<evidence type="ECO:0000259" key="8">
    <source>
        <dbReference type="Pfam" id="PF22692"/>
    </source>
</evidence>
<dbReference type="GO" id="GO:0071978">
    <property type="term" value="P:bacterial-type flagellum-dependent swarming motility"/>
    <property type="evidence" value="ECO:0007669"/>
    <property type="project" value="TreeGrafter"/>
</dbReference>
<keyword evidence="3 6" id="KW-0975">Bacterial flagellum</keyword>
<dbReference type="PANTHER" id="PTHR30435:SF18">
    <property type="entry name" value="FLAGELLAR BASAL-BODY ROD PROTEIN FLGF"/>
    <property type="match status" value="1"/>
</dbReference>
<dbReference type="Pfam" id="PF22692">
    <property type="entry name" value="LlgE_F_G_D1"/>
    <property type="match status" value="1"/>
</dbReference>
<protein>
    <recommendedName>
        <fullName evidence="5 6">Flagellar basal-body rod protein FlgF</fullName>
    </recommendedName>
</protein>
<organism evidence="9 10">
    <name type="scientific">Reinekea forsetii</name>
    <dbReference type="NCBI Taxonomy" id="1336806"/>
    <lineage>
        <taxon>Bacteria</taxon>
        <taxon>Pseudomonadati</taxon>
        <taxon>Pseudomonadota</taxon>
        <taxon>Gammaproteobacteria</taxon>
        <taxon>Oceanospirillales</taxon>
        <taxon>Saccharospirillaceae</taxon>
        <taxon>Reinekea</taxon>
    </lineage>
</organism>
<keyword evidence="9" id="KW-0966">Cell projection</keyword>
<dbReference type="SUPFAM" id="SSF117143">
    <property type="entry name" value="Flagellar hook protein flgE"/>
    <property type="match status" value="1"/>
</dbReference>
<evidence type="ECO:0000256" key="2">
    <source>
        <dbReference type="ARBA" id="ARBA00009677"/>
    </source>
</evidence>
<evidence type="ECO:0000256" key="3">
    <source>
        <dbReference type="ARBA" id="ARBA00023143"/>
    </source>
</evidence>
<evidence type="ECO:0000256" key="1">
    <source>
        <dbReference type="ARBA" id="ARBA00004117"/>
    </source>
</evidence>
<dbReference type="AlphaFoldDB" id="A0A2K8KXC0"/>
<keyword evidence="9" id="KW-0282">Flagellum</keyword>
<evidence type="ECO:0000313" key="10">
    <source>
        <dbReference type="Proteomes" id="UP000229757"/>
    </source>
</evidence>
<evidence type="ECO:0000313" key="9">
    <source>
        <dbReference type="EMBL" id="ATX77266.1"/>
    </source>
</evidence>